<dbReference type="Proteomes" id="UP000623687">
    <property type="component" value="Unassembled WGS sequence"/>
</dbReference>
<dbReference type="OrthoDB" id="3269067at2759"/>
<dbReference type="EMBL" id="JACETU010000008">
    <property type="protein sequence ID" value="KAF7422376.1"/>
    <property type="molecule type" value="Genomic_DNA"/>
</dbReference>
<feature type="coiled-coil region" evidence="1">
    <location>
        <begin position="66"/>
        <end position="107"/>
    </location>
</feature>
<name>A0A8H6ZN04_PLEOS</name>
<feature type="compositionally biased region" description="Low complexity" evidence="2">
    <location>
        <begin position="235"/>
        <end position="244"/>
    </location>
</feature>
<dbReference type="RefSeq" id="XP_036627408.1">
    <property type="nucleotide sequence ID" value="XM_036780025.1"/>
</dbReference>
<keyword evidence="1" id="KW-0175">Coiled coil</keyword>
<dbReference type="GeneID" id="59380350"/>
<feature type="compositionally biased region" description="Low complexity" evidence="2">
    <location>
        <begin position="198"/>
        <end position="209"/>
    </location>
</feature>
<accession>A0A8H6ZN04</accession>
<feature type="region of interest" description="Disordered" evidence="2">
    <location>
        <begin position="129"/>
        <end position="209"/>
    </location>
</feature>
<feature type="compositionally biased region" description="Basic residues" evidence="2">
    <location>
        <begin position="333"/>
        <end position="343"/>
    </location>
</feature>
<dbReference type="VEuPathDB" id="FungiDB:PC9H_010532"/>
<protein>
    <submittedName>
        <fullName evidence="3">Uncharacterized protein</fullName>
    </submittedName>
</protein>
<gene>
    <name evidence="3" type="ORF">PC9H_010532</name>
</gene>
<evidence type="ECO:0000313" key="4">
    <source>
        <dbReference type="Proteomes" id="UP000623687"/>
    </source>
</evidence>
<feature type="region of interest" description="Disordered" evidence="2">
    <location>
        <begin position="221"/>
        <end position="343"/>
    </location>
</feature>
<proteinExistence type="predicted"/>
<comment type="caution">
    <text evidence="3">The sequence shown here is derived from an EMBL/GenBank/DDBJ whole genome shotgun (WGS) entry which is preliminary data.</text>
</comment>
<evidence type="ECO:0000256" key="2">
    <source>
        <dbReference type="SAM" id="MobiDB-lite"/>
    </source>
</evidence>
<evidence type="ECO:0000256" key="1">
    <source>
        <dbReference type="SAM" id="Coils"/>
    </source>
</evidence>
<reference evidence="3" key="1">
    <citation type="submission" date="2019-07" db="EMBL/GenBank/DDBJ databases">
        <authorList>
            <person name="Palmer J.M."/>
        </authorList>
    </citation>
    <scope>NUCLEOTIDE SEQUENCE</scope>
    <source>
        <strain evidence="3">PC9</strain>
    </source>
</reference>
<feature type="compositionally biased region" description="Low complexity" evidence="2">
    <location>
        <begin position="291"/>
        <end position="311"/>
    </location>
</feature>
<evidence type="ECO:0000313" key="3">
    <source>
        <dbReference type="EMBL" id="KAF7422376.1"/>
    </source>
</evidence>
<keyword evidence="4" id="KW-1185">Reference proteome</keyword>
<dbReference type="AlphaFoldDB" id="A0A8H6ZN04"/>
<organism evidence="3 4">
    <name type="scientific">Pleurotus ostreatus</name>
    <name type="common">Oyster mushroom</name>
    <name type="synonym">White-rot fungus</name>
    <dbReference type="NCBI Taxonomy" id="5322"/>
    <lineage>
        <taxon>Eukaryota</taxon>
        <taxon>Fungi</taxon>
        <taxon>Dikarya</taxon>
        <taxon>Basidiomycota</taxon>
        <taxon>Agaricomycotina</taxon>
        <taxon>Agaricomycetes</taxon>
        <taxon>Agaricomycetidae</taxon>
        <taxon>Agaricales</taxon>
        <taxon>Pleurotineae</taxon>
        <taxon>Pleurotaceae</taxon>
        <taxon>Pleurotus</taxon>
    </lineage>
</organism>
<sequence>MADPAAKFAEAVSAFTKSVNLTFAEVQKHARAEALRPIQLVKDERDEQVRIASTSQAELASCKGLLQQAELTVARQAETIAQLRREVAQWKDQAQNWQEHFLRVEEQRCALSTRLDEWLVGQQSMIASMSQRPPLEDPSSSRSHDIDALPTPRSIKTKTPNPQRRDPSSPHYPAEASASTSTRALKASKTPHKPIPQPSTAGPSSPSATLIRRVHAVINVPIKDEPASDEETPAITHSITTSSSHRPKRRIVRDDDSDNVSEPERSRADDNTTTGGDEEDDELMLGAVKIPAPRRTAARRAANAPAQQTQHEPPPQPTTTTSRKRKPAETSRSAKKVRKVPAH</sequence>